<organism evidence="1 2">
    <name type="scientific">Eumeta variegata</name>
    <name type="common">Bagworm moth</name>
    <name type="synonym">Eumeta japonica</name>
    <dbReference type="NCBI Taxonomy" id="151549"/>
    <lineage>
        <taxon>Eukaryota</taxon>
        <taxon>Metazoa</taxon>
        <taxon>Ecdysozoa</taxon>
        <taxon>Arthropoda</taxon>
        <taxon>Hexapoda</taxon>
        <taxon>Insecta</taxon>
        <taxon>Pterygota</taxon>
        <taxon>Neoptera</taxon>
        <taxon>Endopterygota</taxon>
        <taxon>Lepidoptera</taxon>
        <taxon>Glossata</taxon>
        <taxon>Ditrysia</taxon>
        <taxon>Tineoidea</taxon>
        <taxon>Psychidae</taxon>
        <taxon>Oiketicinae</taxon>
        <taxon>Eumeta</taxon>
    </lineage>
</organism>
<gene>
    <name evidence="1" type="ORF">EVAR_16641_1</name>
</gene>
<name>A0A4C1V0S0_EUMVA</name>
<dbReference type="AlphaFoldDB" id="A0A4C1V0S0"/>
<evidence type="ECO:0000313" key="2">
    <source>
        <dbReference type="Proteomes" id="UP000299102"/>
    </source>
</evidence>
<sequence>MNLTSLMCQSKHPKFGYGILRGEGFAAGFRRGEESGVRQRAGGGRHIMRLKEAVGAFDRPQAAWLGARAQVSRLALDMNVTKA</sequence>
<accession>A0A4C1V0S0</accession>
<evidence type="ECO:0000313" key="1">
    <source>
        <dbReference type="EMBL" id="GBP31866.1"/>
    </source>
</evidence>
<protein>
    <submittedName>
        <fullName evidence="1">Uncharacterized protein</fullName>
    </submittedName>
</protein>
<proteinExistence type="predicted"/>
<reference evidence="1 2" key="1">
    <citation type="journal article" date="2019" name="Commun. Biol.">
        <title>The bagworm genome reveals a unique fibroin gene that provides high tensile strength.</title>
        <authorList>
            <person name="Kono N."/>
            <person name="Nakamura H."/>
            <person name="Ohtoshi R."/>
            <person name="Tomita M."/>
            <person name="Numata K."/>
            <person name="Arakawa K."/>
        </authorList>
    </citation>
    <scope>NUCLEOTIDE SEQUENCE [LARGE SCALE GENOMIC DNA]</scope>
</reference>
<comment type="caution">
    <text evidence="1">The sequence shown here is derived from an EMBL/GenBank/DDBJ whole genome shotgun (WGS) entry which is preliminary data.</text>
</comment>
<dbReference type="Proteomes" id="UP000299102">
    <property type="component" value="Unassembled WGS sequence"/>
</dbReference>
<keyword evidence="2" id="KW-1185">Reference proteome</keyword>
<dbReference type="EMBL" id="BGZK01000252">
    <property type="protein sequence ID" value="GBP31866.1"/>
    <property type="molecule type" value="Genomic_DNA"/>
</dbReference>